<evidence type="ECO:0000259" key="12">
    <source>
        <dbReference type="Pfam" id="PF01225"/>
    </source>
</evidence>
<evidence type="ECO:0000256" key="4">
    <source>
        <dbReference type="ARBA" id="ARBA00022741"/>
    </source>
</evidence>
<dbReference type="Gene3D" id="3.90.190.20">
    <property type="entry name" value="Mur ligase, C-terminal domain"/>
    <property type="match status" value="1"/>
</dbReference>
<dbReference type="PANTHER" id="PTHR43024:SF1">
    <property type="entry name" value="UDP-N-ACETYLMURAMOYL-TRIPEPTIDE--D-ALANYL-D-ALANINE LIGASE"/>
    <property type="match status" value="1"/>
</dbReference>
<dbReference type="SUPFAM" id="SSF63418">
    <property type="entry name" value="MurE/MurF N-terminal domain"/>
    <property type="match status" value="1"/>
</dbReference>
<comment type="similarity">
    <text evidence="10">Belongs to the MurCDEF family. MurF subfamily.</text>
</comment>
<dbReference type="SUPFAM" id="SSF53244">
    <property type="entry name" value="MurD-like peptide ligases, peptide-binding domain"/>
    <property type="match status" value="1"/>
</dbReference>
<keyword evidence="3 10" id="KW-0132">Cell division</keyword>
<evidence type="ECO:0000256" key="7">
    <source>
        <dbReference type="ARBA" id="ARBA00022984"/>
    </source>
</evidence>
<keyword evidence="1 10" id="KW-0963">Cytoplasm</keyword>
<dbReference type="InterPro" id="IPR005863">
    <property type="entry name" value="UDP-N-AcMur_synth"/>
</dbReference>
<evidence type="ECO:0000259" key="13">
    <source>
        <dbReference type="Pfam" id="PF02875"/>
    </source>
</evidence>
<evidence type="ECO:0000256" key="1">
    <source>
        <dbReference type="ARBA" id="ARBA00022490"/>
    </source>
</evidence>
<reference evidence="15 16" key="1">
    <citation type="journal article" date="2020" name="ISME J.">
        <title>Comparative genomics reveals insights into cyanobacterial evolution and habitat adaptation.</title>
        <authorList>
            <person name="Chen M.Y."/>
            <person name="Teng W.K."/>
            <person name="Zhao L."/>
            <person name="Hu C.X."/>
            <person name="Zhou Y.K."/>
            <person name="Han B.P."/>
            <person name="Song L.R."/>
            <person name="Shu W.S."/>
        </authorList>
    </citation>
    <scope>NUCLEOTIDE SEQUENCE [LARGE SCALE GENOMIC DNA]</scope>
    <source>
        <strain evidence="15 16">FACHB-159</strain>
    </source>
</reference>
<comment type="catalytic activity">
    <reaction evidence="10 11">
        <text>D-alanyl-D-alanine + UDP-N-acetyl-alpha-D-muramoyl-L-alanyl-gamma-D-glutamyl-meso-2,6-diaminopimelate + ATP = UDP-N-acetyl-alpha-D-muramoyl-L-alanyl-gamma-D-glutamyl-meso-2,6-diaminopimeloyl-D-alanyl-D-alanine + ADP + phosphate + H(+)</text>
        <dbReference type="Rhea" id="RHEA:28374"/>
        <dbReference type="ChEBI" id="CHEBI:15378"/>
        <dbReference type="ChEBI" id="CHEBI:30616"/>
        <dbReference type="ChEBI" id="CHEBI:43474"/>
        <dbReference type="ChEBI" id="CHEBI:57822"/>
        <dbReference type="ChEBI" id="CHEBI:61386"/>
        <dbReference type="ChEBI" id="CHEBI:83905"/>
        <dbReference type="ChEBI" id="CHEBI:456216"/>
        <dbReference type="EC" id="6.3.2.10"/>
    </reaction>
</comment>
<keyword evidence="9 10" id="KW-0961">Cell wall biogenesis/degradation</keyword>
<feature type="binding site" evidence="10">
    <location>
        <begin position="114"/>
        <end position="120"/>
    </location>
    <ligand>
        <name>ATP</name>
        <dbReference type="ChEBI" id="CHEBI:30616"/>
    </ligand>
</feature>
<dbReference type="Pfam" id="PF01225">
    <property type="entry name" value="Mur_ligase"/>
    <property type="match status" value="1"/>
</dbReference>
<comment type="subcellular location">
    <subcellularLocation>
        <location evidence="10 11">Cytoplasm</location>
    </subcellularLocation>
</comment>
<feature type="domain" description="Mur ligase C-terminal" evidence="13">
    <location>
        <begin position="311"/>
        <end position="433"/>
    </location>
</feature>
<dbReference type="Proteomes" id="UP000637383">
    <property type="component" value="Unassembled WGS sequence"/>
</dbReference>
<dbReference type="Pfam" id="PF02875">
    <property type="entry name" value="Mur_ligase_C"/>
    <property type="match status" value="1"/>
</dbReference>
<dbReference type="InterPro" id="IPR051046">
    <property type="entry name" value="MurCDEF_CellWall_CoF430Synth"/>
</dbReference>
<organism evidence="15 16">
    <name type="scientific">Nostoc paludosum FACHB-159</name>
    <dbReference type="NCBI Taxonomy" id="2692908"/>
    <lineage>
        <taxon>Bacteria</taxon>
        <taxon>Bacillati</taxon>
        <taxon>Cyanobacteriota</taxon>
        <taxon>Cyanophyceae</taxon>
        <taxon>Nostocales</taxon>
        <taxon>Nostocaceae</taxon>
        <taxon>Nostoc</taxon>
    </lineage>
</organism>
<evidence type="ECO:0000256" key="11">
    <source>
        <dbReference type="RuleBase" id="RU004136"/>
    </source>
</evidence>
<protein>
    <recommendedName>
        <fullName evidence="10 11">UDP-N-acetylmuramoyl-tripeptide--D-alanyl-D-alanine ligase</fullName>
        <ecNumber evidence="10 11">6.3.2.10</ecNumber>
    </recommendedName>
    <alternativeName>
        <fullName evidence="10">D-alanyl-D-alanine-adding enzyme</fullName>
    </alternativeName>
</protein>
<dbReference type="InterPro" id="IPR036615">
    <property type="entry name" value="Mur_ligase_C_dom_sf"/>
</dbReference>
<dbReference type="EMBL" id="JACJTU010000023">
    <property type="protein sequence ID" value="MBD2736694.1"/>
    <property type="molecule type" value="Genomic_DNA"/>
</dbReference>
<dbReference type="GO" id="GO:0016874">
    <property type="term" value="F:ligase activity"/>
    <property type="evidence" value="ECO:0007669"/>
    <property type="project" value="UniProtKB-KW"/>
</dbReference>
<dbReference type="InterPro" id="IPR036565">
    <property type="entry name" value="Mur-like_cat_sf"/>
</dbReference>
<keyword evidence="5 10" id="KW-0067">ATP-binding</keyword>
<dbReference type="Pfam" id="PF08245">
    <property type="entry name" value="Mur_ligase_M"/>
    <property type="match status" value="1"/>
</dbReference>
<feature type="domain" description="Mur ligase N-terminal catalytic" evidence="12">
    <location>
        <begin position="32"/>
        <end position="75"/>
    </location>
</feature>
<dbReference type="NCBIfam" id="TIGR01143">
    <property type="entry name" value="murF"/>
    <property type="match status" value="1"/>
</dbReference>
<dbReference type="InterPro" id="IPR035911">
    <property type="entry name" value="MurE/MurF_N"/>
</dbReference>
<keyword evidence="8 10" id="KW-0131">Cell cycle</keyword>
<dbReference type="InterPro" id="IPR000713">
    <property type="entry name" value="Mur_ligase_N"/>
</dbReference>
<evidence type="ECO:0000313" key="16">
    <source>
        <dbReference type="Proteomes" id="UP000637383"/>
    </source>
</evidence>
<evidence type="ECO:0000313" key="15">
    <source>
        <dbReference type="EMBL" id="MBD2736694.1"/>
    </source>
</evidence>
<keyword evidence="16" id="KW-1185">Reference proteome</keyword>
<evidence type="ECO:0000256" key="8">
    <source>
        <dbReference type="ARBA" id="ARBA00023306"/>
    </source>
</evidence>
<proteinExistence type="inferred from homology"/>
<evidence type="ECO:0000256" key="6">
    <source>
        <dbReference type="ARBA" id="ARBA00022960"/>
    </source>
</evidence>
<sequence>MPCSATLTQLAEVLSARPLNLYEAGLTQVSSGIQTDTRILKPGEVFLALRGDKFDGHEFVPTAIAKGAIAAIVDLEYENPGFPVLQVSDTLKAYQKIGRWWRDRFDIPVIGVTGSVGKTTTKELIAAVLETKGAVHKTYGNYNNEIGVPKTLLELGTENDYAVIEMAMRGRGQIAELAQIARPTIGVITNVGTAHIELLGSEEAIAEAKCELLAEMPTDSVAVLNYDNPLLMTTAAKVWTGEVITYGFSGGDVSGVLIDNETVEVAGMQLPLPLPGRHNATNFLAALAVAKVLGIDWASLKAGVQVDMPTGRSQRFNLPNDVVILDETYNAAPEAMLAALQLLADTPGKRKIAVLGAMKELGERSEQLHQRVGETVRKLNLDGLLVLVDGEDAEAIAKSADGIASECFATHSELVARLKTFVQPGDLLLFKAAHSVGLDRVVNQLRAEYPK</sequence>
<name>A0ABR8KCW0_9NOSO</name>
<comment type="pathway">
    <text evidence="10 11">Cell wall biogenesis; peptidoglycan biosynthesis.</text>
</comment>
<dbReference type="InterPro" id="IPR013221">
    <property type="entry name" value="Mur_ligase_cen"/>
</dbReference>
<evidence type="ECO:0000256" key="5">
    <source>
        <dbReference type="ARBA" id="ARBA00022840"/>
    </source>
</evidence>
<keyword evidence="6 10" id="KW-0133">Cell shape</keyword>
<dbReference type="RefSeq" id="WP_190957310.1">
    <property type="nucleotide sequence ID" value="NZ_JACJTU010000023.1"/>
</dbReference>
<keyword evidence="7 10" id="KW-0573">Peptidoglycan synthesis</keyword>
<accession>A0ABR8KCW0</accession>
<evidence type="ECO:0000256" key="9">
    <source>
        <dbReference type="ARBA" id="ARBA00023316"/>
    </source>
</evidence>
<keyword evidence="4 10" id="KW-0547">Nucleotide-binding</keyword>
<dbReference type="SUPFAM" id="SSF53623">
    <property type="entry name" value="MurD-like peptide ligases, catalytic domain"/>
    <property type="match status" value="1"/>
</dbReference>
<comment type="caution">
    <text evidence="15">The sequence shown here is derived from an EMBL/GenBank/DDBJ whole genome shotgun (WGS) entry which is preliminary data.</text>
</comment>
<feature type="domain" description="Mur ligase central" evidence="14">
    <location>
        <begin position="112"/>
        <end position="290"/>
    </location>
</feature>
<evidence type="ECO:0000256" key="2">
    <source>
        <dbReference type="ARBA" id="ARBA00022598"/>
    </source>
</evidence>
<dbReference type="InterPro" id="IPR004101">
    <property type="entry name" value="Mur_ligase_C"/>
</dbReference>
<gene>
    <name evidence="10" type="primary">murF</name>
    <name evidence="15" type="ORF">H6H03_22850</name>
</gene>
<evidence type="ECO:0000256" key="10">
    <source>
        <dbReference type="HAMAP-Rule" id="MF_02019"/>
    </source>
</evidence>
<dbReference type="Gene3D" id="3.40.1190.10">
    <property type="entry name" value="Mur-like, catalytic domain"/>
    <property type="match status" value="1"/>
</dbReference>
<keyword evidence="2 10" id="KW-0436">Ligase</keyword>
<evidence type="ECO:0000259" key="14">
    <source>
        <dbReference type="Pfam" id="PF08245"/>
    </source>
</evidence>
<evidence type="ECO:0000256" key="3">
    <source>
        <dbReference type="ARBA" id="ARBA00022618"/>
    </source>
</evidence>
<dbReference type="PANTHER" id="PTHR43024">
    <property type="entry name" value="UDP-N-ACETYLMURAMOYL-TRIPEPTIDE--D-ALANYL-D-ALANINE LIGASE"/>
    <property type="match status" value="1"/>
</dbReference>
<dbReference type="HAMAP" id="MF_02019">
    <property type="entry name" value="MurF"/>
    <property type="match status" value="1"/>
</dbReference>
<dbReference type="EC" id="6.3.2.10" evidence="10 11"/>
<comment type="function">
    <text evidence="10 11">Involved in cell wall formation. Catalyzes the final step in the synthesis of UDP-N-acetylmuramoyl-pentapeptide, the precursor of murein.</text>
</comment>
<dbReference type="Gene3D" id="3.40.1390.10">
    <property type="entry name" value="MurE/MurF, N-terminal domain"/>
    <property type="match status" value="1"/>
</dbReference>